<keyword evidence="1" id="KW-0812">Transmembrane</keyword>
<reference evidence="2 3" key="1">
    <citation type="submission" date="2018-05" db="EMBL/GenBank/DDBJ databases">
        <title>Complete Genome Sequences of Extremely Thermoacidophilic, Metal-Mobilizing Type-Strain Members of the Archaeal Family Sulfolobaceae: Acidianus brierleyi DSM-1651T, Acidianus sulfidivorans DSM-18786T, Metallosphaera hakonensis DSM-7519T, and Metallosphaera prunae DSM-10039T.</title>
        <authorList>
            <person name="Counts J.A."/>
            <person name="Kelly R.M."/>
        </authorList>
    </citation>
    <scope>NUCLEOTIDE SEQUENCE [LARGE SCALE GENOMIC DNA]</scope>
    <source>
        <strain evidence="2 3">JP7</strain>
    </source>
</reference>
<dbReference type="EMBL" id="CP029288">
    <property type="protein sequence ID" value="AWR96703.1"/>
    <property type="molecule type" value="Genomic_DNA"/>
</dbReference>
<accession>A0A2U9IL12</accession>
<protein>
    <submittedName>
        <fullName evidence="2">Uncharacterized protein</fullName>
    </submittedName>
</protein>
<dbReference type="GeneID" id="36836992"/>
<dbReference type="AlphaFoldDB" id="A0A2U9IL12"/>
<feature type="transmembrane region" description="Helical" evidence="1">
    <location>
        <begin position="136"/>
        <end position="155"/>
    </location>
</feature>
<dbReference type="KEGG" id="asul:DFR86_03445"/>
<gene>
    <name evidence="2" type="ORF">DFR86_03445</name>
</gene>
<feature type="transmembrane region" description="Helical" evidence="1">
    <location>
        <begin position="29"/>
        <end position="45"/>
    </location>
</feature>
<evidence type="ECO:0000256" key="1">
    <source>
        <dbReference type="SAM" id="Phobius"/>
    </source>
</evidence>
<dbReference type="RefSeq" id="WP_110379593.1">
    <property type="nucleotide sequence ID" value="NZ_CP029288.2"/>
</dbReference>
<organism evidence="2 3">
    <name type="scientific">Acidianus sulfidivorans JP7</name>
    <dbReference type="NCBI Taxonomy" id="619593"/>
    <lineage>
        <taxon>Archaea</taxon>
        <taxon>Thermoproteota</taxon>
        <taxon>Thermoprotei</taxon>
        <taxon>Sulfolobales</taxon>
        <taxon>Sulfolobaceae</taxon>
        <taxon>Acidianus</taxon>
    </lineage>
</organism>
<dbReference type="Proteomes" id="UP000248410">
    <property type="component" value="Chromosome"/>
</dbReference>
<evidence type="ECO:0000313" key="3">
    <source>
        <dbReference type="Proteomes" id="UP000248410"/>
    </source>
</evidence>
<sequence length="191" mass="22095">MVKNLRKDLLYSILIGLLPFLSIRVHNDYLMLFSFILSLFILLLFNYEIRVLIVIGIFSLVSSAFFDRIVLGDFAYFYFVFGVIGIIISDKLRNKNTNQLETGNIKEGNKIGNMKEGNKKVEGKGKQKFRIKLNRINYLEILSWIFVILSLPFMFDMWYFAFAKGSLHLDIVFIGAGLLLVGFIIKTLRTE</sequence>
<keyword evidence="1" id="KW-0472">Membrane</keyword>
<dbReference type="OrthoDB" id="385566at2157"/>
<keyword evidence="1" id="KW-1133">Transmembrane helix</keyword>
<evidence type="ECO:0000313" key="2">
    <source>
        <dbReference type="EMBL" id="AWR96703.1"/>
    </source>
</evidence>
<feature type="transmembrane region" description="Helical" evidence="1">
    <location>
        <begin position="75"/>
        <end position="92"/>
    </location>
</feature>
<keyword evidence="3" id="KW-1185">Reference proteome</keyword>
<name>A0A2U9IL12_9CREN</name>
<feature type="transmembrane region" description="Helical" evidence="1">
    <location>
        <begin position="167"/>
        <end position="185"/>
    </location>
</feature>
<proteinExistence type="predicted"/>